<keyword evidence="4" id="KW-1185">Reference proteome</keyword>
<evidence type="ECO:0000313" key="3">
    <source>
        <dbReference type="EMBL" id="KAI0502634.1"/>
    </source>
</evidence>
<dbReference type="PRINTS" id="PR00382">
    <property type="entry name" value="LIPIDTRNSFER"/>
</dbReference>
<feature type="domain" description="Bifunctional inhibitor/plant lipid transfer protein/seed storage helical" evidence="2">
    <location>
        <begin position="16"/>
        <end position="106"/>
    </location>
</feature>
<gene>
    <name evidence="3" type="ORF">KFK09_017589</name>
</gene>
<keyword evidence="1" id="KW-0732">Signal</keyword>
<dbReference type="Proteomes" id="UP000829196">
    <property type="component" value="Unassembled WGS sequence"/>
</dbReference>
<dbReference type="InterPro" id="IPR036312">
    <property type="entry name" value="Bifun_inhib/LTP/seed_sf"/>
</dbReference>
<dbReference type="EMBL" id="JAGYWB010000012">
    <property type="protein sequence ID" value="KAI0502634.1"/>
    <property type="molecule type" value="Genomic_DNA"/>
</dbReference>
<sequence length="120" mass="12211">MAANASIALITLLALATAAAAAAAAAAPRLSCSDAVSALIPCGSFLIGSAGNFPTKECCQSAQELNKAAARKADRQTLCKCLEQLGPSFGVKPAFARLLPVYCKLQLTIPISTNANCSQV</sequence>
<dbReference type="Gene3D" id="1.10.110.10">
    <property type="entry name" value="Plant lipid-transfer and hydrophobic proteins"/>
    <property type="match status" value="1"/>
</dbReference>
<feature type="signal peptide" evidence="1">
    <location>
        <begin position="1"/>
        <end position="21"/>
    </location>
</feature>
<dbReference type="InterPro" id="IPR016140">
    <property type="entry name" value="Bifunc_inhib/LTP/seed_store"/>
</dbReference>
<dbReference type="CDD" id="cd01960">
    <property type="entry name" value="nsLTP1"/>
    <property type="match status" value="1"/>
</dbReference>
<dbReference type="SMR" id="A0A8T3B2X4"/>
<dbReference type="OrthoDB" id="1876592at2759"/>
<name>A0A8T3B2X4_DENNO</name>
<proteinExistence type="predicted"/>
<dbReference type="PROSITE" id="PS00597">
    <property type="entry name" value="PLANT_LTP"/>
    <property type="match status" value="1"/>
</dbReference>
<organism evidence="3 4">
    <name type="scientific">Dendrobium nobile</name>
    <name type="common">Orchid</name>
    <dbReference type="NCBI Taxonomy" id="94219"/>
    <lineage>
        <taxon>Eukaryota</taxon>
        <taxon>Viridiplantae</taxon>
        <taxon>Streptophyta</taxon>
        <taxon>Embryophyta</taxon>
        <taxon>Tracheophyta</taxon>
        <taxon>Spermatophyta</taxon>
        <taxon>Magnoliopsida</taxon>
        <taxon>Liliopsida</taxon>
        <taxon>Asparagales</taxon>
        <taxon>Orchidaceae</taxon>
        <taxon>Epidendroideae</taxon>
        <taxon>Malaxideae</taxon>
        <taxon>Dendrobiinae</taxon>
        <taxon>Dendrobium</taxon>
    </lineage>
</organism>
<dbReference type="InterPro" id="IPR000528">
    <property type="entry name" value="Plant_nsLTP"/>
</dbReference>
<comment type="caution">
    <text evidence="3">The sequence shown here is derived from an EMBL/GenBank/DDBJ whole genome shotgun (WGS) entry which is preliminary data.</text>
</comment>
<evidence type="ECO:0000259" key="2">
    <source>
        <dbReference type="Pfam" id="PF14368"/>
    </source>
</evidence>
<dbReference type="GO" id="GO:0008289">
    <property type="term" value="F:lipid binding"/>
    <property type="evidence" value="ECO:0007669"/>
    <property type="project" value="InterPro"/>
</dbReference>
<dbReference type="AlphaFoldDB" id="A0A8T3B2X4"/>
<evidence type="ECO:0000313" key="4">
    <source>
        <dbReference type="Proteomes" id="UP000829196"/>
    </source>
</evidence>
<dbReference type="GO" id="GO:0006869">
    <property type="term" value="P:lipid transport"/>
    <property type="evidence" value="ECO:0007669"/>
    <property type="project" value="InterPro"/>
</dbReference>
<evidence type="ECO:0000256" key="1">
    <source>
        <dbReference type="SAM" id="SignalP"/>
    </source>
</evidence>
<accession>A0A8T3B2X4</accession>
<feature type="chain" id="PRO_5035760046" description="Bifunctional inhibitor/plant lipid transfer protein/seed storage helical domain-containing protein" evidence="1">
    <location>
        <begin position="22"/>
        <end position="120"/>
    </location>
</feature>
<protein>
    <recommendedName>
        <fullName evidence="2">Bifunctional inhibitor/plant lipid transfer protein/seed storage helical domain-containing protein</fullName>
    </recommendedName>
</protein>
<dbReference type="SUPFAM" id="SSF47699">
    <property type="entry name" value="Bifunctional inhibitor/lipid-transfer protein/seed storage 2S albumin"/>
    <property type="match status" value="1"/>
</dbReference>
<dbReference type="PANTHER" id="PTHR33076">
    <property type="entry name" value="NON-SPECIFIC LIPID-TRANSFER PROTEIN 2-RELATED"/>
    <property type="match status" value="1"/>
</dbReference>
<reference evidence="3" key="1">
    <citation type="journal article" date="2022" name="Front. Genet.">
        <title>Chromosome-Scale Assembly of the Dendrobium nobile Genome Provides Insights Into the Molecular Mechanism of the Biosynthesis of the Medicinal Active Ingredient of Dendrobium.</title>
        <authorList>
            <person name="Xu Q."/>
            <person name="Niu S.-C."/>
            <person name="Li K.-L."/>
            <person name="Zheng P.-J."/>
            <person name="Zhang X.-J."/>
            <person name="Jia Y."/>
            <person name="Liu Y."/>
            <person name="Niu Y.-X."/>
            <person name="Yu L.-H."/>
            <person name="Chen D.-F."/>
            <person name="Zhang G.-Q."/>
        </authorList>
    </citation>
    <scope>NUCLEOTIDE SEQUENCE</scope>
    <source>
        <tissue evidence="3">Leaf</tissue>
    </source>
</reference>
<dbReference type="Pfam" id="PF14368">
    <property type="entry name" value="LTP_2"/>
    <property type="match status" value="1"/>
</dbReference>